<keyword evidence="2" id="KW-1185">Reference proteome</keyword>
<name>A0A0K9XBD2_9ACTN</name>
<dbReference type="PATRIC" id="fig|1678637.3.peg.4607"/>
<evidence type="ECO:0000313" key="2">
    <source>
        <dbReference type="Proteomes" id="UP000037288"/>
    </source>
</evidence>
<gene>
    <name evidence="1" type="ORF">AC230_21475</name>
</gene>
<dbReference type="AlphaFoldDB" id="A0A0K9XBD2"/>
<dbReference type="EMBL" id="LFXA01000014">
    <property type="protein sequence ID" value="KNB50528.1"/>
    <property type="molecule type" value="Genomic_DNA"/>
</dbReference>
<organism evidence="1 2">
    <name type="scientific">Streptomyces caatingaensis</name>
    <dbReference type="NCBI Taxonomy" id="1678637"/>
    <lineage>
        <taxon>Bacteria</taxon>
        <taxon>Bacillati</taxon>
        <taxon>Actinomycetota</taxon>
        <taxon>Actinomycetes</taxon>
        <taxon>Kitasatosporales</taxon>
        <taxon>Streptomycetaceae</taxon>
        <taxon>Streptomyces</taxon>
    </lineage>
</organism>
<reference evidence="2" key="1">
    <citation type="submission" date="2015-07" db="EMBL/GenBank/DDBJ databases">
        <title>Draft genome sequence of Streptomyces sp. CMAA 1322, a bacterium isolated from Caatinga biome, from dry forest semiarid of Brazil.</title>
        <authorList>
            <person name="Santos S.N."/>
            <person name="Gacesa R."/>
            <person name="Taketani R.G."/>
            <person name="Long P.F."/>
            <person name="Melo I.S."/>
        </authorList>
    </citation>
    <scope>NUCLEOTIDE SEQUENCE [LARGE SCALE GENOMIC DNA]</scope>
    <source>
        <strain evidence="2">CMAA 1322</strain>
    </source>
</reference>
<comment type="caution">
    <text evidence="1">The sequence shown here is derived from an EMBL/GenBank/DDBJ whole genome shotgun (WGS) entry which is preliminary data.</text>
</comment>
<evidence type="ECO:0000313" key="1">
    <source>
        <dbReference type="EMBL" id="KNB50528.1"/>
    </source>
</evidence>
<protein>
    <submittedName>
        <fullName evidence="1">Uncharacterized protein</fullName>
    </submittedName>
</protein>
<dbReference type="Proteomes" id="UP000037288">
    <property type="component" value="Unassembled WGS sequence"/>
</dbReference>
<proteinExistence type="predicted"/>
<dbReference type="STRING" id="1678637.AC230_21475"/>
<sequence>MLCTGGSRSTYDPPLTLASRSVRVRTRAEYTCTVAPGRTVRATGDLDGVSPAASCVQWDAPRIAERLHYADGEGALIVYDGGTSVRVANALFVRLSGRVVEGRGEGLPAHRTVPALTGQLPTDCLTSGLQGSEGGAQLEVGP</sequence>
<accession>A0A0K9XBD2</accession>